<dbReference type="SUPFAM" id="SSF57903">
    <property type="entry name" value="FYVE/PHD zinc finger"/>
    <property type="match status" value="1"/>
</dbReference>
<proteinExistence type="predicted"/>
<evidence type="ECO:0000313" key="2">
    <source>
        <dbReference type="Proteomes" id="UP000481153"/>
    </source>
</evidence>
<dbReference type="Gene3D" id="3.30.530.20">
    <property type="match status" value="2"/>
</dbReference>
<dbReference type="InterPro" id="IPR011011">
    <property type="entry name" value="Znf_FYVE_PHD"/>
</dbReference>
<dbReference type="Proteomes" id="UP000481153">
    <property type="component" value="Unassembled WGS sequence"/>
</dbReference>
<dbReference type="PANTHER" id="PTHR13510:SF44">
    <property type="entry name" value="RABENOSYN-5"/>
    <property type="match status" value="1"/>
</dbReference>
<comment type="caution">
    <text evidence="1">The sequence shown here is derived from an EMBL/GenBank/DDBJ whole genome shotgun (WGS) entry which is preliminary data.</text>
</comment>
<dbReference type="EMBL" id="VJMJ01000114">
    <property type="protein sequence ID" value="KAF0734416.1"/>
    <property type="molecule type" value="Genomic_DNA"/>
</dbReference>
<evidence type="ECO:0000313" key="1">
    <source>
        <dbReference type="EMBL" id="KAF0734416.1"/>
    </source>
</evidence>
<dbReference type="InterPro" id="IPR013083">
    <property type="entry name" value="Znf_RING/FYVE/PHD"/>
</dbReference>
<gene>
    <name evidence="1" type="ORF">Ae201684_008876</name>
</gene>
<dbReference type="InterPro" id="IPR052727">
    <property type="entry name" value="Rab4/Rab5_effector"/>
</dbReference>
<name>A0A6G0X3J9_9STRA</name>
<organism evidence="1 2">
    <name type="scientific">Aphanomyces euteiches</name>
    <dbReference type="NCBI Taxonomy" id="100861"/>
    <lineage>
        <taxon>Eukaryota</taxon>
        <taxon>Sar</taxon>
        <taxon>Stramenopiles</taxon>
        <taxon>Oomycota</taxon>
        <taxon>Saprolegniomycetes</taxon>
        <taxon>Saprolegniales</taxon>
        <taxon>Verrucalvaceae</taxon>
        <taxon>Aphanomyces</taxon>
    </lineage>
</organism>
<protein>
    <recommendedName>
        <fullName evidence="3">FYVE-type domain-containing protein</fullName>
    </recommendedName>
</protein>
<dbReference type="VEuPathDB" id="FungiDB:AeMF1_020581"/>
<reference evidence="1 2" key="1">
    <citation type="submission" date="2019-07" db="EMBL/GenBank/DDBJ databases">
        <title>Genomics analysis of Aphanomyces spp. identifies a new class of oomycete effector associated with host adaptation.</title>
        <authorList>
            <person name="Gaulin E."/>
        </authorList>
    </citation>
    <scope>NUCLEOTIDE SEQUENCE [LARGE SCALE GENOMIC DNA]</scope>
    <source>
        <strain evidence="1 2">ATCC 201684</strain>
    </source>
</reference>
<accession>A0A6G0X3J9</accession>
<dbReference type="SUPFAM" id="SSF55961">
    <property type="entry name" value="Bet v1-like"/>
    <property type="match status" value="1"/>
</dbReference>
<dbReference type="AlphaFoldDB" id="A0A6G0X3J9"/>
<dbReference type="VEuPathDB" id="FungiDB:AeMF1_020580"/>
<sequence>MGTMLEVSDLFRCQTTEEAREYCRRFGNASEDAVNLYSIVPVAPETPHEMIGIAWRGINFAMDKLISRWDACHLVVHHAFEFNKKPVWVRSFVRISIHCSGYIFSESDRPGYVDATMVAHADMNGTLGEYAPWLIDLSLKKRWRSLVEIDRFLRENRLSRTEAVTASVQTFFRLNRLVDIVRGSSFCNMSAKPLSPNFFHCPPLTPDEKKRYQQLGLAAAYELAENAQLGGGPIDWELDSTEQSLKMFKGRVKGLSKNASTPAIIRLCTIQVMGTMPEVFDLFRSQTTEEAREYCRRFGNAAEDAVNLYSIVPVTPEAPHEMLGIAWHGVKVSLDKLISSRDACHLVVHHAFEFNGKPVWVRCAKSIALAELAGFVRMSIHCSGYIFSESDRPGYVNATMVAHAEMSGTLGEYAPWLIDLSLKKRWRSLVEIDRFLRENRLSKTRFLRPEETKPVALARACHLSLRRFGLLSKKINCLKCGEVYCRRCIREWEVKNRGFDARAHVCTMCSLGKPDNGEASKSWRSISGLEKVSSSGREGRATPISPWSIVASPNMFTP</sequence>
<keyword evidence="2" id="KW-1185">Reference proteome</keyword>
<dbReference type="InterPro" id="IPR023393">
    <property type="entry name" value="START-like_dom_sf"/>
</dbReference>
<dbReference type="PANTHER" id="PTHR13510">
    <property type="entry name" value="FYVE-FINGER-CONTAINING RAB5 EFFECTOR PROTEIN RABENOSYN-5-RELATED"/>
    <property type="match status" value="1"/>
</dbReference>
<dbReference type="Gene3D" id="3.30.40.10">
    <property type="entry name" value="Zinc/RING finger domain, C3HC4 (zinc finger)"/>
    <property type="match status" value="1"/>
</dbReference>
<evidence type="ECO:0008006" key="3">
    <source>
        <dbReference type="Google" id="ProtNLM"/>
    </source>
</evidence>